<keyword evidence="2" id="KW-1185">Reference proteome</keyword>
<protein>
    <submittedName>
        <fullName evidence="1">Uncharacterized protein</fullName>
    </submittedName>
</protein>
<sequence>MGHTWNLYNEGRSMDLIDATLAESCHPSEVLRSIEVGLLCVQQNAGDRPNMSSDPIVQFKFIKDDPSSNMNLLPKWFGPSSLNFFENSLLADEDEHGGADLVHCTTRRGSHHCSPIKV</sequence>
<comment type="caution">
    <text evidence="1">The sequence shown here is derived from an EMBL/GenBank/DDBJ whole genome shotgun (WGS) entry which is preliminary data.</text>
</comment>
<organism evidence="1 2">
    <name type="scientific">Smallanthus sonchifolius</name>
    <dbReference type="NCBI Taxonomy" id="185202"/>
    <lineage>
        <taxon>Eukaryota</taxon>
        <taxon>Viridiplantae</taxon>
        <taxon>Streptophyta</taxon>
        <taxon>Embryophyta</taxon>
        <taxon>Tracheophyta</taxon>
        <taxon>Spermatophyta</taxon>
        <taxon>Magnoliopsida</taxon>
        <taxon>eudicotyledons</taxon>
        <taxon>Gunneridae</taxon>
        <taxon>Pentapetalae</taxon>
        <taxon>asterids</taxon>
        <taxon>campanulids</taxon>
        <taxon>Asterales</taxon>
        <taxon>Asteraceae</taxon>
        <taxon>Asteroideae</taxon>
        <taxon>Heliantheae alliance</taxon>
        <taxon>Millerieae</taxon>
        <taxon>Smallanthus</taxon>
    </lineage>
</organism>
<proteinExistence type="predicted"/>
<dbReference type="EMBL" id="CM042028">
    <property type="protein sequence ID" value="KAI3797447.1"/>
    <property type="molecule type" value="Genomic_DNA"/>
</dbReference>
<reference evidence="2" key="1">
    <citation type="journal article" date="2022" name="Mol. Ecol. Resour.">
        <title>The genomes of chicory, endive, great burdock and yacon provide insights into Asteraceae palaeo-polyploidization history and plant inulin production.</title>
        <authorList>
            <person name="Fan W."/>
            <person name="Wang S."/>
            <person name="Wang H."/>
            <person name="Wang A."/>
            <person name="Jiang F."/>
            <person name="Liu H."/>
            <person name="Zhao H."/>
            <person name="Xu D."/>
            <person name="Zhang Y."/>
        </authorList>
    </citation>
    <scope>NUCLEOTIDE SEQUENCE [LARGE SCALE GENOMIC DNA]</scope>
    <source>
        <strain evidence="2">cv. Yunnan</strain>
    </source>
</reference>
<reference evidence="1 2" key="2">
    <citation type="journal article" date="2022" name="Mol. Ecol. Resour.">
        <title>The genomes of chicory, endive, great burdock and yacon provide insights into Asteraceae paleo-polyploidization history and plant inulin production.</title>
        <authorList>
            <person name="Fan W."/>
            <person name="Wang S."/>
            <person name="Wang H."/>
            <person name="Wang A."/>
            <person name="Jiang F."/>
            <person name="Liu H."/>
            <person name="Zhao H."/>
            <person name="Xu D."/>
            <person name="Zhang Y."/>
        </authorList>
    </citation>
    <scope>NUCLEOTIDE SEQUENCE [LARGE SCALE GENOMIC DNA]</scope>
    <source>
        <strain evidence="2">cv. Yunnan</strain>
        <tissue evidence="1">Leaves</tissue>
    </source>
</reference>
<evidence type="ECO:0000313" key="2">
    <source>
        <dbReference type="Proteomes" id="UP001056120"/>
    </source>
</evidence>
<name>A0ACB9HPA6_9ASTR</name>
<dbReference type="Proteomes" id="UP001056120">
    <property type="component" value="Linkage Group LG11"/>
</dbReference>
<gene>
    <name evidence="1" type="ORF">L1987_32704</name>
</gene>
<evidence type="ECO:0000313" key="1">
    <source>
        <dbReference type="EMBL" id="KAI3797447.1"/>
    </source>
</evidence>
<accession>A0ACB9HPA6</accession>